<dbReference type="Gene3D" id="3.30.565.10">
    <property type="entry name" value="Histidine kinase-like ATPase, C-terminal domain"/>
    <property type="match status" value="1"/>
</dbReference>
<dbReference type="PRINTS" id="PR00418">
    <property type="entry name" value="TPI2FAMILY"/>
</dbReference>
<dbReference type="InterPro" id="IPR034160">
    <property type="entry name" value="TOPRIM_GyrB"/>
</dbReference>
<keyword evidence="8 11" id="KW-0799">Topoisomerase</keyword>
<feature type="binding site" evidence="11">
    <location>
        <position position="499"/>
    </location>
    <ligand>
        <name>Mg(2+)</name>
        <dbReference type="ChEBI" id="CHEBI:18420"/>
        <label>1</label>
        <note>catalytic</note>
    </ligand>
</feature>
<comment type="miscellaneous">
    <text evidence="11">Few gyrases are as efficient as E.coli at forming negative supercoils. Not all organisms have 2 type II topoisomerases; in organisms with a single type II topoisomerase this enzyme also has to decatenate newly replicated chromosomes.</text>
</comment>
<dbReference type="NCBIfam" id="TIGR01059">
    <property type="entry name" value="gyrB"/>
    <property type="match status" value="1"/>
</dbReference>
<keyword evidence="10 11" id="KW-0413">Isomerase</keyword>
<dbReference type="SMART" id="SM00433">
    <property type="entry name" value="TOP2c"/>
    <property type="match status" value="1"/>
</dbReference>
<dbReference type="FunFam" id="3.40.50.670:FF:000001">
    <property type="entry name" value="DNA topoisomerase 2"/>
    <property type="match status" value="1"/>
</dbReference>
<protein>
    <recommendedName>
        <fullName evidence="11">DNA gyrase subunit B</fullName>
        <ecNumber evidence="11">5.6.2.2</ecNumber>
    </recommendedName>
</protein>
<dbReference type="CDD" id="cd16928">
    <property type="entry name" value="HATPase_GyrB-like"/>
    <property type="match status" value="1"/>
</dbReference>
<sequence length="804" mass="90170">MAKAKTEYGADSITVLEGRDAVRKRPAMYIGSTGDIGLHHLVYEVVDNSVDEALAGYCDTIEVAIHMDNSITVVDNGRGIPVDMHKQEKRSAAEVVMTILHAGGKFDSNSYKVSGGLHGVGVSCVNFLSEWLKLEIWRDGKTYEMEFRAGIPVGSLKQTGTTKKRGTKITFLPDATIFDTSIYSFEKLSERLREKAFLNKGIRIFIKDEREDPEKSHEFYYKGGIAEFVKHLNKNKVALHEDPLYFEKVADDLSIEISMQYNDTYDEKIFTFANNINTVDGGTHLSGFRGAITRTINNYAQSSGLSKDFKTALSGDDVREGLVAVISVKLPQPQFEGQTKGKLNSDVKGAVESFLNEKLGEFFEQNPSVAKKIVGKAVDAARAREAARKAREIVRKSVLGGSTLPGKLADCQEKDPALSELYLVEGDSAGGSAKQGRNRKNQAVLPLKGKILNVEKARFDKMLGHSEIKALITALGTGIGKEDFDALKLRYHKICLMVDADVDGSHIRTLLLTFFYRQMPELIEQGYIYLAQPPLYKVKRGRKEEYIKDEPEMFQYMMRMATNDLTVASNGKTFGGREISKALGQTVEYKRYSERFARRLGNDEKLLHVLLDAFGGKDGVLVKNRVKLRQVFEQEELMAQIEGAVARAGYKTELMTDEEHGLAEIEISMPNGQAILFDWNLASYVEFQKAIELKKSLELDFPAPFQIGENGKSETLATREDLLERVMTMAKKDLAIQRYKGLGEMNPEQLWETTMDPEKRTLLQVRIEDAIETDQIFTVLMGDQVEPRRKFIEDNALDVKNLDV</sequence>
<dbReference type="GO" id="GO:0005694">
    <property type="term" value="C:chromosome"/>
    <property type="evidence" value="ECO:0007669"/>
    <property type="project" value="InterPro"/>
</dbReference>
<dbReference type="PROSITE" id="PS50880">
    <property type="entry name" value="TOPRIM"/>
    <property type="match status" value="1"/>
</dbReference>
<dbReference type="NCBIfam" id="NF011501">
    <property type="entry name" value="PRK14939.1"/>
    <property type="match status" value="1"/>
</dbReference>
<dbReference type="InterPro" id="IPR006171">
    <property type="entry name" value="TOPRIM_dom"/>
</dbReference>
<evidence type="ECO:0000256" key="6">
    <source>
        <dbReference type="ARBA" id="ARBA00022840"/>
    </source>
</evidence>
<comment type="function">
    <text evidence="11">A type II topoisomerase that negatively supercoils closed circular double-stranded (ds) DNA in an ATP-dependent manner to modulate DNA topology and maintain chromosomes in an underwound state. Negative supercoiling favors strand separation, and DNA replication, transcription, recombination and repair, all of which involve strand separation. Also able to catalyze the interconversion of other topological isomers of dsDNA rings, including catenanes and knotted rings. Type II topoisomerases break and join 2 DNA strands simultaneously in an ATP-dependent manner.</text>
</comment>
<dbReference type="InterPro" id="IPR011557">
    <property type="entry name" value="GyrB"/>
</dbReference>
<keyword evidence="6 11" id="KW-0067">ATP-binding</keyword>
<evidence type="ECO:0000313" key="13">
    <source>
        <dbReference type="EMBL" id="CAA9415306.1"/>
    </source>
</evidence>
<dbReference type="InterPro" id="IPR000565">
    <property type="entry name" value="Topo_IIA_B"/>
</dbReference>
<name>A0A6J4PNQ7_9BACT</name>
<dbReference type="Pfam" id="PF01751">
    <property type="entry name" value="Toprim"/>
    <property type="match status" value="1"/>
</dbReference>
<dbReference type="InterPro" id="IPR018522">
    <property type="entry name" value="TopoIIA_CS"/>
</dbReference>
<dbReference type="EC" id="5.6.2.2" evidence="11"/>
<dbReference type="PROSITE" id="PS00177">
    <property type="entry name" value="TOPOISOMERASE_II"/>
    <property type="match status" value="1"/>
</dbReference>
<evidence type="ECO:0000256" key="9">
    <source>
        <dbReference type="ARBA" id="ARBA00023125"/>
    </source>
</evidence>
<dbReference type="CDD" id="cd00822">
    <property type="entry name" value="TopoII_Trans_DNA_gyrase"/>
    <property type="match status" value="1"/>
</dbReference>
<dbReference type="InterPro" id="IPR036890">
    <property type="entry name" value="HATPase_C_sf"/>
</dbReference>
<keyword evidence="5 11" id="KW-0547">Nucleotide-binding</keyword>
<dbReference type="GO" id="GO:0006261">
    <property type="term" value="P:DNA-templated DNA replication"/>
    <property type="evidence" value="ECO:0007669"/>
    <property type="project" value="UniProtKB-UniRule"/>
</dbReference>
<dbReference type="GO" id="GO:0003677">
    <property type="term" value="F:DNA binding"/>
    <property type="evidence" value="ECO:0007669"/>
    <property type="project" value="UniProtKB-KW"/>
</dbReference>
<reference evidence="13" key="1">
    <citation type="submission" date="2020-02" db="EMBL/GenBank/DDBJ databases">
        <authorList>
            <person name="Meier V. D."/>
        </authorList>
    </citation>
    <scope>NUCLEOTIDE SEQUENCE</scope>
    <source>
        <strain evidence="13">AVDCRST_MAG74</strain>
    </source>
</reference>
<feature type="domain" description="Toprim" evidence="12">
    <location>
        <begin position="419"/>
        <end position="534"/>
    </location>
</feature>
<dbReference type="PANTHER" id="PTHR45866">
    <property type="entry name" value="DNA GYRASE/TOPOISOMERASE SUBUNIT B"/>
    <property type="match status" value="1"/>
</dbReference>
<evidence type="ECO:0000256" key="3">
    <source>
        <dbReference type="ARBA" id="ARBA00022490"/>
    </source>
</evidence>
<keyword evidence="4 11" id="KW-0479">Metal-binding</keyword>
<evidence type="ECO:0000256" key="7">
    <source>
        <dbReference type="ARBA" id="ARBA00022842"/>
    </source>
</evidence>
<dbReference type="Pfam" id="PF00986">
    <property type="entry name" value="DNA_gyraseB_C"/>
    <property type="match status" value="1"/>
</dbReference>
<dbReference type="GO" id="GO:0005737">
    <property type="term" value="C:cytoplasm"/>
    <property type="evidence" value="ECO:0007669"/>
    <property type="project" value="UniProtKB-SubCell"/>
</dbReference>
<dbReference type="GO" id="GO:0046872">
    <property type="term" value="F:metal ion binding"/>
    <property type="evidence" value="ECO:0007669"/>
    <property type="project" value="UniProtKB-KW"/>
</dbReference>
<feature type="binding site" evidence="11">
    <location>
        <position position="501"/>
    </location>
    <ligand>
        <name>Mg(2+)</name>
        <dbReference type="ChEBI" id="CHEBI:18420"/>
        <label>2</label>
    </ligand>
</feature>
<evidence type="ECO:0000256" key="11">
    <source>
        <dbReference type="HAMAP-Rule" id="MF_01898"/>
    </source>
</evidence>
<feature type="site" description="Interaction with DNA" evidence="11">
    <location>
        <position position="450"/>
    </location>
</feature>
<keyword evidence="7 11" id="KW-0460">Magnesium</keyword>
<dbReference type="HAMAP" id="MF_01898">
    <property type="entry name" value="GyrB"/>
    <property type="match status" value="1"/>
</dbReference>
<evidence type="ECO:0000256" key="5">
    <source>
        <dbReference type="ARBA" id="ARBA00022741"/>
    </source>
</evidence>
<comment type="subcellular location">
    <subcellularLocation>
        <location evidence="11">Cytoplasm</location>
    </subcellularLocation>
</comment>
<evidence type="ECO:0000256" key="2">
    <source>
        <dbReference type="ARBA" id="ARBA00010708"/>
    </source>
</evidence>
<gene>
    <name evidence="11" type="primary">gyrB</name>
    <name evidence="13" type="ORF">AVDCRST_MAG74-2581</name>
</gene>
<keyword evidence="9" id="KW-0238">DNA-binding</keyword>
<organism evidence="13">
    <name type="scientific">uncultured Pyrinomonadaceae bacterium</name>
    <dbReference type="NCBI Taxonomy" id="2283094"/>
    <lineage>
        <taxon>Bacteria</taxon>
        <taxon>Pseudomonadati</taxon>
        <taxon>Acidobacteriota</taxon>
        <taxon>Blastocatellia</taxon>
        <taxon>Blastocatellales</taxon>
        <taxon>Pyrinomonadaceae</taxon>
        <taxon>environmental samples</taxon>
    </lineage>
</organism>
<dbReference type="InterPro" id="IPR020568">
    <property type="entry name" value="Ribosomal_Su5_D2-typ_SF"/>
</dbReference>
<keyword evidence="3 11" id="KW-0963">Cytoplasm</keyword>
<dbReference type="InterPro" id="IPR002288">
    <property type="entry name" value="DNA_gyrase_B_C"/>
</dbReference>
<feature type="binding site" evidence="11">
    <location>
        <position position="425"/>
    </location>
    <ligand>
        <name>Mg(2+)</name>
        <dbReference type="ChEBI" id="CHEBI:18420"/>
        <label>1</label>
        <note>catalytic</note>
    </ligand>
</feature>
<dbReference type="SUPFAM" id="SSF54211">
    <property type="entry name" value="Ribosomal protein S5 domain 2-like"/>
    <property type="match status" value="1"/>
</dbReference>
<dbReference type="InterPro" id="IPR001241">
    <property type="entry name" value="Topo_IIA"/>
</dbReference>
<dbReference type="NCBIfam" id="NF004189">
    <property type="entry name" value="PRK05644.1"/>
    <property type="match status" value="1"/>
</dbReference>
<dbReference type="InterPro" id="IPR003594">
    <property type="entry name" value="HATPase_dom"/>
</dbReference>
<dbReference type="Pfam" id="PF21249">
    <property type="entry name" value="GyrB_hook"/>
    <property type="match status" value="1"/>
</dbReference>
<evidence type="ECO:0000256" key="1">
    <source>
        <dbReference type="ARBA" id="ARBA00000185"/>
    </source>
</evidence>
<evidence type="ECO:0000256" key="10">
    <source>
        <dbReference type="ARBA" id="ARBA00023235"/>
    </source>
</evidence>
<dbReference type="GO" id="GO:0006265">
    <property type="term" value="P:DNA topological change"/>
    <property type="evidence" value="ECO:0007669"/>
    <property type="project" value="UniProtKB-UniRule"/>
</dbReference>
<evidence type="ECO:0000256" key="4">
    <source>
        <dbReference type="ARBA" id="ARBA00022723"/>
    </source>
</evidence>
<comment type="catalytic activity">
    <reaction evidence="1 11">
        <text>ATP-dependent breakage, passage and rejoining of double-stranded DNA.</text>
        <dbReference type="EC" id="5.6.2.2"/>
    </reaction>
</comment>
<dbReference type="InterPro" id="IPR014721">
    <property type="entry name" value="Ribsml_uS5_D2-typ_fold_subgr"/>
</dbReference>
<dbReference type="FunFam" id="3.30.230.10:FF:000005">
    <property type="entry name" value="DNA gyrase subunit B"/>
    <property type="match status" value="1"/>
</dbReference>
<evidence type="ECO:0000256" key="8">
    <source>
        <dbReference type="ARBA" id="ARBA00023029"/>
    </source>
</evidence>
<comment type="subunit">
    <text evidence="11">Heterotetramer, composed of two GyrA and two GyrB chains. In the heterotetramer, GyrA contains the active site tyrosine that forms a transient covalent intermediate with DNA, while GyrB binds cofactors and catalyzes ATP hydrolysis.</text>
</comment>
<dbReference type="EMBL" id="CADCUR010000239">
    <property type="protein sequence ID" value="CAA9415306.1"/>
    <property type="molecule type" value="Genomic_DNA"/>
</dbReference>
<dbReference type="InterPro" id="IPR013506">
    <property type="entry name" value="Topo_IIA_bsu_dom2"/>
</dbReference>
<dbReference type="GO" id="GO:0003918">
    <property type="term" value="F:DNA topoisomerase type II (double strand cut, ATP-hydrolyzing) activity"/>
    <property type="evidence" value="ECO:0007669"/>
    <property type="project" value="UniProtKB-UniRule"/>
</dbReference>
<dbReference type="GO" id="GO:0005524">
    <property type="term" value="F:ATP binding"/>
    <property type="evidence" value="ECO:0007669"/>
    <property type="project" value="UniProtKB-UniRule"/>
</dbReference>
<dbReference type="InterPro" id="IPR049353">
    <property type="entry name" value="GyrB_hook"/>
</dbReference>
<proteinExistence type="inferred from homology"/>
<accession>A0A6J4PNQ7</accession>
<dbReference type="SUPFAM" id="SSF56719">
    <property type="entry name" value="Type II DNA topoisomerase"/>
    <property type="match status" value="1"/>
</dbReference>
<dbReference type="InterPro" id="IPR013759">
    <property type="entry name" value="Topo_IIA_B_C"/>
</dbReference>
<dbReference type="FunFam" id="3.30.565.10:FF:000002">
    <property type="entry name" value="DNA gyrase subunit B"/>
    <property type="match status" value="1"/>
</dbReference>
<dbReference type="Gene3D" id="3.40.50.670">
    <property type="match status" value="2"/>
</dbReference>
<dbReference type="Pfam" id="PF00204">
    <property type="entry name" value="DNA_gyraseB"/>
    <property type="match status" value="1"/>
</dbReference>
<dbReference type="InterPro" id="IPR013760">
    <property type="entry name" value="Topo_IIA-like_dom_sf"/>
</dbReference>
<dbReference type="SUPFAM" id="SSF55874">
    <property type="entry name" value="ATPase domain of HSP90 chaperone/DNA topoisomerase II/histidine kinase"/>
    <property type="match status" value="1"/>
</dbReference>
<comment type="cofactor">
    <cofactor evidence="11">
        <name>Mg(2+)</name>
        <dbReference type="ChEBI" id="CHEBI:18420"/>
    </cofactor>
    <cofactor evidence="11">
        <name>Mn(2+)</name>
        <dbReference type="ChEBI" id="CHEBI:29035"/>
    </cofactor>
    <cofactor evidence="11">
        <name>Ca(2+)</name>
        <dbReference type="ChEBI" id="CHEBI:29108"/>
    </cofactor>
    <text evidence="11">Binds two Mg(2+) per subunit. The magnesium ions form salt bridges with both the protein and the DNA. Can also accept other divalent metal cations, such as Mn(2+) or Ca(2+).</text>
</comment>
<feature type="binding site" evidence="11">
    <location>
        <position position="499"/>
    </location>
    <ligand>
        <name>Mg(2+)</name>
        <dbReference type="ChEBI" id="CHEBI:18420"/>
        <label>2</label>
    </ligand>
</feature>
<evidence type="ECO:0000259" key="12">
    <source>
        <dbReference type="PROSITE" id="PS50880"/>
    </source>
</evidence>
<dbReference type="CDD" id="cd03366">
    <property type="entry name" value="TOPRIM_TopoIIA_GyrB"/>
    <property type="match status" value="1"/>
</dbReference>
<dbReference type="SMART" id="SM00387">
    <property type="entry name" value="HATPase_c"/>
    <property type="match status" value="1"/>
</dbReference>
<dbReference type="AlphaFoldDB" id="A0A6J4PNQ7"/>
<dbReference type="PRINTS" id="PR01159">
    <property type="entry name" value="DNAGYRASEB"/>
</dbReference>
<dbReference type="Gene3D" id="3.30.230.10">
    <property type="match status" value="1"/>
</dbReference>
<feature type="site" description="Interaction with DNA" evidence="11">
    <location>
        <position position="453"/>
    </location>
</feature>
<dbReference type="PANTHER" id="PTHR45866:SF1">
    <property type="entry name" value="DNA GYRASE SUBUNIT B, MITOCHONDRIAL"/>
    <property type="match status" value="1"/>
</dbReference>
<dbReference type="Pfam" id="PF02518">
    <property type="entry name" value="HATPase_c"/>
    <property type="match status" value="1"/>
</dbReference>
<comment type="similarity">
    <text evidence="2 11">Belongs to the type II topoisomerase GyrB family.</text>
</comment>